<gene>
    <name evidence="2" type="ORF">CGK74_10190</name>
</gene>
<protein>
    <submittedName>
        <fullName evidence="2">Uncharacterized protein</fullName>
    </submittedName>
</protein>
<keyword evidence="1" id="KW-0732">Signal</keyword>
<comment type="caution">
    <text evidence="2">The sequence shown here is derived from an EMBL/GenBank/DDBJ whole genome shotgun (WGS) entry which is preliminary data.</text>
</comment>
<organism evidence="2 3">
    <name type="scientific">Thauera propionica</name>
    <dbReference type="NCBI Taxonomy" id="2019431"/>
    <lineage>
        <taxon>Bacteria</taxon>
        <taxon>Pseudomonadati</taxon>
        <taxon>Pseudomonadota</taxon>
        <taxon>Betaproteobacteria</taxon>
        <taxon>Rhodocyclales</taxon>
        <taxon>Zoogloeaceae</taxon>
        <taxon>Thauera</taxon>
    </lineage>
</organism>
<dbReference type="Proteomes" id="UP000215181">
    <property type="component" value="Unassembled WGS sequence"/>
</dbReference>
<dbReference type="AlphaFoldDB" id="A0A235EY17"/>
<proteinExistence type="predicted"/>
<sequence>MAYTLGCLSLHYFPFAMPLFAANPFSHALDAAGPRVGSRLSAESARDALRLAQAFKVTGSPAVLFSAVRGRNRD</sequence>
<reference evidence="2 3" key="1">
    <citation type="submission" date="2017-07" db="EMBL/GenBank/DDBJ databases">
        <title>Thauera sp. KNDSS-Mac4 genome sequence and assembly.</title>
        <authorList>
            <person name="Mayilraj S."/>
        </authorList>
    </citation>
    <scope>NUCLEOTIDE SEQUENCE [LARGE SCALE GENOMIC DNA]</scope>
    <source>
        <strain evidence="2 3">KNDSS-Mac4</strain>
    </source>
</reference>
<evidence type="ECO:0000256" key="1">
    <source>
        <dbReference type="SAM" id="SignalP"/>
    </source>
</evidence>
<feature type="signal peptide" evidence="1">
    <location>
        <begin position="1"/>
        <end position="21"/>
    </location>
</feature>
<name>A0A235EY17_9RHOO</name>
<feature type="chain" id="PRO_5012782552" evidence="1">
    <location>
        <begin position="22"/>
        <end position="74"/>
    </location>
</feature>
<evidence type="ECO:0000313" key="2">
    <source>
        <dbReference type="EMBL" id="OYD53938.1"/>
    </source>
</evidence>
<evidence type="ECO:0000313" key="3">
    <source>
        <dbReference type="Proteomes" id="UP000215181"/>
    </source>
</evidence>
<accession>A0A235EY17</accession>
<keyword evidence="3" id="KW-1185">Reference proteome</keyword>
<dbReference type="EMBL" id="NOIH01000010">
    <property type="protein sequence ID" value="OYD53938.1"/>
    <property type="molecule type" value="Genomic_DNA"/>
</dbReference>